<name>A0A392LZD0_9FABA</name>
<dbReference type="PROSITE" id="PS00080">
    <property type="entry name" value="MULTICOPPER_OXIDASE2"/>
    <property type="match status" value="1"/>
</dbReference>
<dbReference type="PROSITE" id="PS00079">
    <property type="entry name" value="MULTICOPPER_OXIDASE1"/>
    <property type="match status" value="1"/>
</dbReference>
<dbReference type="AlphaFoldDB" id="A0A392LZD0"/>
<keyword evidence="5" id="KW-0479">Metal-binding</keyword>
<keyword evidence="6" id="KW-0677">Repeat</keyword>
<dbReference type="GO" id="GO:0016491">
    <property type="term" value="F:oxidoreductase activity"/>
    <property type="evidence" value="ECO:0007669"/>
    <property type="project" value="UniProtKB-KW"/>
</dbReference>
<dbReference type="Proteomes" id="UP000265520">
    <property type="component" value="Unassembled WGS sequence"/>
</dbReference>
<sequence length="74" mass="8415">MNYNLVDPPLVNTMAVPKNGWAAIRFVATNPGVWFMHCHLERHLTWGMKTVFIVKNGKSLKEKIMPPPPDMPPC</sequence>
<evidence type="ECO:0000256" key="3">
    <source>
        <dbReference type="ARBA" id="ARBA00010609"/>
    </source>
</evidence>
<dbReference type="PANTHER" id="PTHR11709">
    <property type="entry name" value="MULTI-COPPER OXIDASE"/>
    <property type="match status" value="1"/>
</dbReference>
<evidence type="ECO:0000313" key="10">
    <source>
        <dbReference type="EMBL" id="MCH80325.1"/>
    </source>
</evidence>
<evidence type="ECO:0000256" key="2">
    <source>
        <dbReference type="ARBA" id="ARBA00004613"/>
    </source>
</evidence>
<dbReference type="Pfam" id="PF07731">
    <property type="entry name" value="Cu-oxidase_2"/>
    <property type="match status" value="1"/>
</dbReference>
<evidence type="ECO:0000313" key="11">
    <source>
        <dbReference type="Proteomes" id="UP000265520"/>
    </source>
</evidence>
<keyword evidence="11" id="KW-1185">Reference proteome</keyword>
<dbReference type="InterPro" id="IPR008972">
    <property type="entry name" value="Cupredoxin"/>
</dbReference>
<dbReference type="InterPro" id="IPR011706">
    <property type="entry name" value="Cu-oxidase_C"/>
</dbReference>
<keyword evidence="4" id="KW-0964">Secreted</keyword>
<organism evidence="10 11">
    <name type="scientific">Trifolium medium</name>
    <dbReference type="NCBI Taxonomy" id="97028"/>
    <lineage>
        <taxon>Eukaryota</taxon>
        <taxon>Viridiplantae</taxon>
        <taxon>Streptophyta</taxon>
        <taxon>Embryophyta</taxon>
        <taxon>Tracheophyta</taxon>
        <taxon>Spermatophyta</taxon>
        <taxon>Magnoliopsida</taxon>
        <taxon>eudicotyledons</taxon>
        <taxon>Gunneridae</taxon>
        <taxon>Pentapetalae</taxon>
        <taxon>rosids</taxon>
        <taxon>fabids</taxon>
        <taxon>Fabales</taxon>
        <taxon>Fabaceae</taxon>
        <taxon>Papilionoideae</taxon>
        <taxon>50 kb inversion clade</taxon>
        <taxon>NPAAA clade</taxon>
        <taxon>Hologalegina</taxon>
        <taxon>IRL clade</taxon>
        <taxon>Trifolieae</taxon>
        <taxon>Trifolium</taxon>
    </lineage>
</organism>
<dbReference type="GO" id="GO:0005576">
    <property type="term" value="C:extracellular region"/>
    <property type="evidence" value="ECO:0007669"/>
    <property type="project" value="UniProtKB-SubCell"/>
</dbReference>
<proteinExistence type="inferred from homology"/>
<dbReference type="Gene3D" id="2.60.40.420">
    <property type="entry name" value="Cupredoxins - blue copper proteins"/>
    <property type="match status" value="1"/>
</dbReference>
<accession>A0A392LZD0</accession>
<evidence type="ECO:0000256" key="5">
    <source>
        <dbReference type="ARBA" id="ARBA00022723"/>
    </source>
</evidence>
<keyword evidence="7" id="KW-0560">Oxidoreductase</keyword>
<comment type="subcellular location">
    <subcellularLocation>
        <location evidence="2">Secreted</location>
    </subcellularLocation>
</comment>
<gene>
    <name evidence="10" type="ORF">A2U01_0001092</name>
</gene>
<dbReference type="SUPFAM" id="SSF49503">
    <property type="entry name" value="Cupredoxins"/>
    <property type="match status" value="1"/>
</dbReference>
<dbReference type="EMBL" id="LXQA010000926">
    <property type="protein sequence ID" value="MCH80325.1"/>
    <property type="molecule type" value="Genomic_DNA"/>
</dbReference>
<evidence type="ECO:0000256" key="4">
    <source>
        <dbReference type="ARBA" id="ARBA00022525"/>
    </source>
</evidence>
<dbReference type="PANTHER" id="PTHR11709:SF262">
    <property type="entry name" value="LACCASE-14"/>
    <property type="match status" value="1"/>
</dbReference>
<evidence type="ECO:0000256" key="7">
    <source>
        <dbReference type="ARBA" id="ARBA00023002"/>
    </source>
</evidence>
<dbReference type="InterPro" id="IPR002355">
    <property type="entry name" value="Cu_oxidase_Cu_BS"/>
</dbReference>
<feature type="domain" description="Plastocyanin-like" evidence="9">
    <location>
        <begin position="2"/>
        <end position="57"/>
    </location>
</feature>
<dbReference type="InterPro" id="IPR045087">
    <property type="entry name" value="Cu-oxidase_fam"/>
</dbReference>
<reference evidence="10 11" key="1">
    <citation type="journal article" date="2018" name="Front. Plant Sci.">
        <title>Red Clover (Trifolium pratense) and Zigzag Clover (T. medium) - A Picture of Genomic Similarities and Differences.</title>
        <authorList>
            <person name="Dluhosova J."/>
            <person name="Istvanek J."/>
            <person name="Nedelnik J."/>
            <person name="Repkova J."/>
        </authorList>
    </citation>
    <scope>NUCLEOTIDE SEQUENCE [LARGE SCALE GENOMIC DNA]</scope>
    <source>
        <strain evidence="11">cv. 10/8</strain>
        <tissue evidence="10">Leaf</tissue>
    </source>
</reference>
<evidence type="ECO:0000256" key="6">
    <source>
        <dbReference type="ARBA" id="ARBA00022737"/>
    </source>
</evidence>
<keyword evidence="8" id="KW-0186">Copper</keyword>
<evidence type="ECO:0000256" key="8">
    <source>
        <dbReference type="ARBA" id="ARBA00023008"/>
    </source>
</evidence>
<evidence type="ECO:0000256" key="1">
    <source>
        <dbReference type="ARBA" id="ARBA00002075"/>
    </source>
</evidence>
<comment type="similarity">
    <text evidence="3">Belongs to the multicopper oxidase family.</text>
</comment>
<dbReference type="GO" id="GO:0005507">
    <property type="term" value="F:copper ion binding"/>
    <property type="evidence" value="ECO:0007669"/>
    <property type="project" value="InterPro"/>
</dbReference>
<protein>
    <submittedName>
        <fullName evidence="10">Laccase-14-like</fullName>
    </submittedName>
</protein>
<dbReference type="InterPro" id="IPR033138">
    <property type="entry name" value="Cu_oxidase_CS"/>
</dbReference>
<comment type="caution">
    <text evidence="10">The sequence shown here is derived from an EMBL/GenBank/DDBJ whole genome shotgun (WGS) entry which is preliminary data.</text>
</comment>
<comment type="function">
    <text evidence="1">Lignin degradation and detoxification of lignin-derived products.</text>
</comment>
<evidence type="ECO:0000259" key="9">
    <source>
        <dbReference type="Pfam" id="PF07731"/>
    </source>
</evidence>